<evidence type="ECO:0000313" key="3">
    <source>
        <dbReference type="Proteomes" id="UP001164929"/>
    </source>
</evidence>
<protein>
    <submittedName>
        <fullName evidence="2">Uncharacterized protein</fullName>
    </submittedName>
</protein>
<gene>
    <name evidence="2" type="ORF">NC653_025145</name>
</gene>
<comment type="caution">
    <text evidence="2">The sequence shown here is derived from an EMBL/GenBank/DDBJ whole genome shotgun (WGS) entry which is preliminary data.</text>
</comment>
<sequence>MQLMKHQANTSCNDEEANKNSMECT</sequence>
<proteinExistence type="predicted"/>
<dbReference type="Proteomes" id="UP001164929">
    <property type="component" value="Chromosome 10"/>
</dbReference>
<feature type="region of interest" description="Disordered" evidence="1">
    <location>
        <begin position="1"/>
        <end position="25"/>
    </location>
</feature>
<evidence type="ECO:0000256" key="1">
    <source>
        <dbReference type="SAM" id="MobiDB-lite"/>
    </source>
</evidence>
<name>A0AAD6Q7E2_9ROSI</name>
<keyword evidence="3" id="KW-1185">Reference proteome</keyword>
<accession>A0AAD6Q7E2</accession>
<organism evidence="2 3">
    <name type="scientific">Populus alba x Populus x berolinensis</name>
    <dbReference type="NCBI Taxonomy" id="444605"/>
    <lineage>
        <taxon>Eukaryota</taxon>
        <taxon>Viridiplantae</taxon>
        <taxon>Streptophyta</taxon>
        <taxon>Embryophyta</taxon>
        <taxon>Tracheophyta</taxon>
        <taxon>Spermatophyta</taxon>
        <taxon>Magnoliopsida</taxon>
        <taxon>eudicotyledons</taxon>
        <taxon>Gunneridae</taxon>
        <taxon>Pentapetalae</taxon>
        <taxon>rosids</taxon>
        <taxon>fabids</taxon>
        <taxon>Malpighiales</taxon>
        <taxon>Salicaceae</taxon>
        <taxon>Saliceae</taxon>
        <taxon>Populus</taxon>
    </lineage>
</organism>
<evidence type="ECO:0000313" key="2">
    <source>
        <dbReference type="EMBL" id="KAJ6981954.1"/>
    </source>
</evidence>
<reference evidence="2" key="1">
    <citation type="journal article" date="2023" name="Mol. Ecol. Resour.">
        <title>Chromosome-level genome assembly of a triploid poplar Populus alba 'Berolinensis'.</title>
        <authorList>
            <person name="Chen S."/>
            <person name="Yu Y."/>
            <person name="Wang X."/>
            <person name="Wang S."/>
            <person name="Zhang T."/>
            <person name="Zhou Y."/>
            <person name="He R."/>
            <person name="Meng N."/>
            <person name="Wang Y."/>
            <person name="Liu W."/>
            <person name="Liu Z."/>
            <person name="Liu J."/>
            <person name="Guo Q."/>
            <person name="Huang H."/>
            <person name="Sederoff R.R."/>
            <person name="Wang G."/>
            <person name="Qu G."/>
            <person name="Chen S."/>
        </authorList>
    </citation>
    <scope>NUCLEOTIDE SEQUENCE</scope>
    <source>
        <strain evidence="2">SC-2020</strain>
    </source>
</reference>
<dbReference type="EMBL" id="JAQIZT010000010">
    <property type="protein sequence ID" value="KAJ6981954.1"/>
    <property type="molecule type" value="Genomic_DNA"/>
</dbReference>
<dbReference type="AlphaFoldDB" id="A0AAD6Q7E2"/>